<organism evidence="2 3">
    <name type="scientific">Shewanella gelidii</name>
    <dbReference type="NCBI Taxonomy" id="1642821"/>
    <lineage>
        <taxon>Bacteria</taxon>
        <taxon>Pseudomonadati</taxon>
        <taxon>Pseudomonadota</taxon>
        <taxon>Gammaproteobacteria</taxon>
        <taxon>Alteromonadales</taxon>
        <taxon>Shewanellaceae</taxon>
        <taxon>Shewanella</taxon>
    </lineage>
</organism>
<accession>A0A917JWM2</accession>
<evidence type="ECO:0000313" key="3">
    <source>
        <dbReference type="Proteomes" id="UP000613743"/>
    </source>
</evidence>
<evidence type="ECO:0000313" key="2">
    <source>
        <dbReference type="EMBL" id="GGI87474.1"/>
    </source>
</evidence>
<dbReference type="AlphaFoldDB" id="A0A917JWM2"/>
<sequence>MDIAVFQHHHAEGVGRIAQWAQAHGAQLTCFLAPEQLPQTLCGYDGLIVLGGPMNVQDNPMWMQRERYLIQGALQRKIPILAICLGAQLLAAELGARIYKLPEPECGWTPVTFTTGQRMLVPQWHYQGFEFDDRLSVEVFADSILCPQQAFRTEHILGLQFHPEWDDSAIATLQGAFAEDCPLRLPSRALAQKKLSRWLFPTLDVLFDKCRENSNA</sequence>
<keyword evidence="3" id="KW-1185">Reference proteome</keyword>
<dbReference type="Proteomes" id="UP000613743">
    <property type="component" value="Unassembled WGS sequence"/>
</dbReference>
<dbReference type="InterPro" id="IPR044992">
    <property type="entry name" value="ChyE-like"/>
</dbReference>
<dbReference type="RefSeq" id="WP_188921605.1">
    <property type="nucleotide sequence ID" value="NZ_BMPZ01000008.1"/>
</dbReference>
<gene>
    <name evidence="2" type="ORF">GCM10009332_25900</name>
</gene>
<proteinExistence type="predicted"/>
<dbReference type="Pfam" id="PF00117">
    <property type="entry name" value="GATase"/>
    <property type="match status" value="1"/>
</dbReference>
<protein>
    <submittedName>
        <fullName evidence="2">GMP synthase</fullName>
    </submittedName>
</protein>
<dbReference type="CDD" id="cd01741">
    <property type="entry name" value="GATase1_1"/>
    <property type="match status" value="1"/>
</dbReference>
<dbReference type="InterPro" id="IPR017926">
    <property type="entry name" value="GATASE"/>
</dbReference>
<dbReference type="EMBL" id="BMPZ01000008">
    <property type="protein sequence ID" value="GGI87474.1"/>
    <property type="molecule type" value="Genomic_DNA"/>
</dbReference>
<dbReference type="PROSITE" id="PS51273">
    <property type="entry name" value="GATASE_TYPE_1"/>
    <property type="match status" value="1"/>
</dbReference>
<dbReference type="PANTHER" id="PTHR42695">
    <property type="entry name" value="GLUTAMINE AMIDOTRANSFERASE YLR126C-RELATED"/>
    <property type="match status" value="1"/>
</dbReference>
<dbReference type="SUPFAM" id="SSF52317">
    <property type="entry name" value="Class I glutamine amidotransferase-like"/>
    <property type="match status" value="1"/>
</dbReference>
<dbReference type="Gene3D" id="3.40.50.880">
    <property type="match status" value="1"/>
</dbReference>
<reference evidence="2" key="2">
    <citation type="submission" date="2020-09" db="EMBL/GenBank/DDBJ databases">
        <authorList>
            <person name="Sun Q."/>
            <person name="Ohkuma M."/>
        </authorList>
    </citation>
    <scope>NUCLEOTIDE SEQUENCE</scope>
    <source>
        <strain evidence="2">JCM 30804</strain>
    </source>
</reference>
<dbReference type="InterPro" id="IPR029062">
    <property type="entry name" value="Class_I_gatase-like"/>
</dbReference>
<comment type="caution">
    <text evidence="2">The sequence shown here is derived from an EMBL/GenBank/DDBJ whole genome shotgun (WGS) entry which is preliminary data.</text>
</comment>
<reference evidence="2" key="1">
    <citation type="journal article" date="2014" name="Int. J. Syst. Evol. Microbiol.">
        <title>Complete genome sequence of Corynebacterium casei LMG S-19264T (=DSM 44701T), isolated from a smear-ripened cheese.</title>
        <authorList>
            <consortium name="US DOE Joint Genome Institute (JGI-PGF)"/>
            <person name="Walter F."/>
            <person name="Albersmeier A."/>
            <person name="Kalinowski J."/>
            <person name="Ruckert C."/>
        </authorList>
    </citation>
    <scope>NUCLEOTIDE SEQUENCE</scope>
    <source>
        <strain evidence="2">JCM 30804</strain>
    </source>
</reference>
<dbReference type="PANTHER" id="PTHR42695:SF5">
    <property type="entry name" value="GLUTAMINE AMIDOTRANSFERASE YLR126C-RELATED"/>
    <property type="match status" value="1"/>
</dbReference>
<feature type="domain" description="Glutamine amidotransferase" evidence="1">
    <location>
        <begin position="19"/>
        <end position="165"/>
    </location>
</feature>
<name>A0A917JWM2_9GAMM</name>
<evidence type="ECO:0000259" key="1">
    <source>
        <dbReference type="Pfam" id="PF00117"/>
    </source>
</evidence>
<dbReference type="GO" id="GO:0005829">
    <property type="term" value="C:cytosol"/>
    <property type="evidence" value="ECO:0007669"/>
    <property type="project" value="TreeGrafter"/>
</dbReference>